<comment type="function">
    <text evidence="8">Gustatory receptor which mediates acceptance or avoidance behavior, depending on its substrates.</text>
</comment>
<evidence type="ECO:0000256" key="5">
    <source>
        <dbReference type="ARBA" id="ARBA00023136"/>
    </source>
</evidence>
<evidence type="ECO:0000256" key="8">
    <source>
        <dbReference type="RuleBase" id="RU363108"/>
    </source>
</evidence>
<dbReference type="EnsemblMetazoa" id="ADIR015501-RA">
    <property type="protein sequence ID" value="ADIR015501-PA"/>
    <property type="gene ID" value="ADIR015501"/>
</dbReference>
<dbReference type="PANTHER" id="PTHR21143">
    <property type="entry name" value="INVERTEBRATE GUSTATORY RECEPTOR"/>
    <property type="match status" value="1"/>
</dbReference>
<comment type="subcellular location">
    <subcellularLocation>
        <location evidence="1 8">Cell membrane</location>
        <topology evidence="1 8">Multi-pass membrane protein</topology>
    </subcellularLocation>
</comment>
<evidence type="ECO:0000256" key="2">
    <source>
        <dbReference type="ARBA" id="ARBA00022475"/>
    </source>
</evidence>
<name>A0A182NZ01_9DIPT</name>
<dbReference type="GO" id="GO:0007635">
    <property type="term" value="P:chemosensory behavior"/>
    <property type="evidence" value="ECO:0007669"/>
    <property type="project" value="TreeGrafter"/>
</dbReference>
<dbReference type="PANTHER" id="PTHR21143:SF134">
    <property type="entry name" value="GUSTATORY RECEPTOR"/>
    <property type="match status" value="1"/>
</dbReference>
<dbReference type="GO" id="GO:0007165">
    <property type="term" value="P:signal transduction"/>
    <property type="evidence" value="ECO:0007669"/>
    <property type="project" value="UniProtKB-KW"/>
</dbReference>
<accession>A0A182NZ01</accession>
<evidence type="ECO:0000313" key="9">
    <source>
        <dbReference type="EnsemblMetazoa" id="ADIR015501-PA"/>
    </source>
</evidence>
<evidence type="ECO:0000256" key="6">
    <source>
        <dbReference type="ARBA" id="ARBA00023170"/>
    </source>
</evidence>
<evidence type="ECO:0000256" key="1">
    <source>
        <dbReference type="ARBA" id="ARBA00004651"/>
    </source>
</evidence>
<dbReference type="STRING" id="7168.A0A182NZ01"/>
<comment type="similarity">
    <text evidence="8">Belongs to the insect chemoreceptor superfamily. Gustatory receptor (GR) family.</text>
</comment>
<dbReference type="InterPro" id="IPR013604">
    <property type="entry name" value="7TM_chemorcpt"/>
</dbReference>
<reference evidence="9" key="2">
    <citation type="submission" date="2020-05" db="UniProtKB">
        <authorList>
            <consortium name="EnsemblMetazoa"/>
        </authorList>
    </citation>
    <scope>IDENTIFICATION</scope>
    <source>
        <strain evidence="9">WRAIR2</strain>
    </source>
</reference>
<dbReference type="VEuPathDB" id="VectorBase:ADIR015501"/>
<proteinExistence type="inferred from homology"/>
<keyword evidence="7 8" id="KW-0807">Transducer</keyword>
<dbReference type="GO" id="GO:0005886">
    <property type="term" value="C:plasma membrane"/>
    <property type="evidence" value="ECO:0007669"/>
    <property type="project" value="UniProtKB-SubCell"/>
</dbReference>
<keyword evidence="2 8" id="KW-1003">Cell membrane</keyword>
<evidence type="ECO:0000256" key="7">
    <source>
        <dbReference type="ARBA" id="ARBA00023224"/>
    </source>
</evidence>
<organism evidence="9 10">
    <name type="scientific">Anopheles dirus</name>
    <dbReference type="NCBI Taxonomy" id="7168"/>
    <lineage>
        <taxon>Eukaryota</taxon>
        <taxon>Metazoa</taxon>
        <taxon>Ecdysozoa</taxon>
        <taxon>Arthropoda</taxon>
        <taxon>Hexapoda</taxon>
        <taxon>Insecta</taxon>
        <taxon>Pterygota</taxon>
        <taxon>Neoptera</taxon>
        <taxon>Endopterygota</taxon>
        <taxon>Diptera</taxon>
        <taxon>Nematocera</taxon>
        <taxon>Culicoidea</taxon>
        <taxon>Culicidae</taxon>
        <taxon>Anophelinae</taxon>
        <taxon>Anopheles</taxon>
    </lineage>
</organism>
<keyword evidence="5 8" id="KW-0472">Membrane</keyword>
<feature type="transmembrane region" description="Helical" evidence="8">
    <location>
        <begin position="136"/>
        <end position="155"/>
    </location>
</feature>
<keyword evidence="4 8" id="KW-1133">Transmembrane helix</keyword>
<feature type="transmembrane region" description="Helical" evidence="8">
    <location>
        <begin position="74"/>
        <end position="95"/>
    </location>
</feature>
<reference evidence="10" key="1">
    <citation type="submission" date="2013-03" db="EMBL/GenBank/DDBJ databases">
        <title>The Genome Sequence of Anopheles dirus WRAIR2.</title>
        <authorList>
            <consortium name="The Broad Institute Genomics Platform"/>
            <person name="Neafsey D.E."/>
            <person name="Walton C."/>
            <person name="Walker B."/>
            <person name="Young S.K."/>
            <person name="Zeng Q."/>
            <person name="Gargeya S."/>
            <person name="Fitzgerald M."/>
            <person name="Haas B."/>
            <person name="Abouelleil A."/>
            <person name="Allen A.W."/>
            <person name="Alvarado L."/>
            <person name="Arachchi H.M."/>
            <person name="Berlin A.M."/>
            <person name="Chapman S.B."/>
            <person name="Gainer-Dewar J."/>
            <person name="Goldberg J."/>
            <person name="Griggs A."/>
            <person name="Gujja S."/>
            <person name="Hansen M."/>
            <person name="Howarth C."/>
            <person name="Imamovic A."/>
            <person name="Ireland A."/>
            <person name="Larimer J."/>
            <person name="McCowan C."/>
            <person name="Murphy C."/>
            <person name="Pearson M."/>
            <person name="Poon T.W."/>
            <person name="Priest M."/>
            <person name="Roberts A."/>
            <person name="Saif S."/>
            <person name="Shea T."/>
            <person name="Sisk P."/>
            <person name="Sykes S."/>
            <person name="Wortman J."/>
            <person name="Nusbaum C."/>
            <person name="Birren B."/>
        </authorList>
    </citation>
    <scope>NUCLEOTIDE SEQUENCE [LARGE SCALE GENOMIC DNA]</scope>
    <source>
        <strain evidence="10">WRAIR2</strain>
    </source>
</reference>
<evidence type="ECO:0000256" key="4">
    <source>
        <dbReference type="ARBA" id="ARBA00022989"/>
    </source>
</evidence>
<protein>
    <recommendedName>
        <fullName evidence="8">Gustatory receptor</fullName>
    </recommendedName>
</protein>
<dbReference type="Pfam" id="PF08395">
    <property type="entry name" value="7tm_7"/>
    <property type="match status" value="1"/>
</dbReference>
<dbReference type="GO" id="GO:0030425">
    <property type="term" value="C:dendrite"/>
    <property type="evidence" value="ECO:0007669"/>
    <property type="project" value="TreeGrafter"/>
</dbReference>
<feature type="transmembrane region" description="Helical" evidence="8">
    <location>
        <begin position="161"/>
        <end position="185"/>
    </location>
</feature>
<dbReference type="AlphaFoldDB" id="A0A182NZ01"/>
<sequence>MRVRGISLLNRLNLALKIHRILGIVPLHLDRGRLNAGRKLVETAQLVGSVLIFVLELCGYVYKLLHRFLVNPPLPFFNSLLYNLELLLAMLNTLLAMGGCQRKRHLYEHVLHHFEVLLSDCSPNEYNRVSSWFQRLTVFAVLAMLATVVVDFLSWQNVTMSLASIFSVHIPTLITILVIVQHWYAMSFILQHCRRINGILAMLSNEPPGNNHHIRVKRLERLRAQHKDLHELVLYVNDGFGKLLLSTLAAIVVVLNVECLELYQYCRHGALSVAVSAHILYAIIWLILHSGLLFMIVYPSHWIEYERRRTGLILFELLGDMSSVDSETVHNFTRQVLAQGEQRKACGIVTLDLSLITTLIGAVCTNLVIMIKFASE</sequence>
<feature type="transmembrane region" description="Helical" evidence="8">
    <location>
        <begin position="40"/>
        <end position="62"/>
    </location>
</feature>
<dbReference type="GO" id="GO:0043025">
    <property type="term" value="C:neuronal cell body"/>
    <property type="evidence" value="ECO:0007669"/>
    <property type="project" value="TreeGrafter"/>
</dbReference>
<feature type="transmembrane region" description="Helical" evidence="8">
    <location>
        <begin position="275"/>
        <end position="298"/>
    </location>
</feature>
<dbReference type="GO" id="GO:0008049">
    <property type="term" value="P:male courtship behavior"/>
    <property type="evidence" value="ECO:0007669"/>
    <property type="project" value="TreeGrafter"/>
</dbReference>
<keyword evidence="6 8" id="KW-0675">Receptor</keyword>
<evidence type="ECO:0000256" key="3">
    <source>
        <dbReference type="ARBA" id="ARBA00022692"/>
    </source>
</evidence>
<dbReference type="GO" id="GO:0050909">
    <property type="term" value="P:sensory perception of taste"/>
    <property type="evidence" value="ECO:0007669"/>
    <property type="project" value="InterPro"/>
</dbReference>
<keyword evidence="3 8" id="KW-0812">Transmembrane</keyword>
<feature type="transmembrane region" description="Helical" evidence="8">
    <location>
        <begin position="232"/>
        <end position="255"/>
    </location>
</feature>
<dbReference type="GO" id="GO:0030424">
    <property type="term" value="C:axon"/>
    <property type="evidence" value="ECO:0007669"/>
    <property type="project" value="TreeGrafter"/>
</dbReference>
<keyword evidence="10" id="KW-1185">Reference proteome</keyword>
<feature type="transmembrane region" description="Helical" evidence="8">
    <location>
        <begin position="353"/>
        <end position="374"/>
    </location>
</feature>
<evidence type="ECO:0000313" key="10">
    <source>
        <dbReference type="Proteomes" id="UP000075884"/>
    </source>
</evidence>
<dbReference type="Proteomes" id="UP000075884">
    <property type="component" value="Unassembled WGS sequence"/>
</dbReference>